<dbReference type="PANTHER" id="PTHR42885:SF1">
    <property type="entry name" value="THREONINE-PHOSPHATE DECARBOXYLASE"/>
    <property type="match status" value="1"/>
</dbReference>
<gene>
    <name evidence="4" type="ORF">SM757_21775</name>
</gene>
<reference evidence="4 5" key="1">
    <citation type="submission" date="2023-11" db="EMBL/GenBank/DDBJ databases">
        <title>Draft genome of Azohydromonas lata strain H1 (DSM1123), a polyhydroxyalkanoate producer.</title>
        <authorList>
            <person name="Traversa D."/>
            <person name="D'Addabbo P."/>
            <person name="Pazzani C."/>
            <person name="Manzari C."/>
            <person name="Chiara M."/>
            <person name="Scrascia M."/>
        </authorList>
    </citation>
    <scope>NUCLEOTIDE SEQUENCE [LARGE SCALE GENOMIC DNA]</scope>
    <source>
        <strain evidence="4 5">H1</strain>
    </source>
</reference>
<name>A0ABU5IJX9_9BURK</name>
<dbReference type="InterPro" id="IPR015421">
    <property type="entry name" value="PyrdxlP-dep_Trfase_major"/>
</dbReference>
<dbReference type="EC" id="2.6.1.9" evidence="4"/>
<evidence type="ECO:0000259" key="3">
    <source>
        <dbReference type="Pfam" id="PF00155"/>
    </source>
</evidence>
<comment type="caution">
    <text evidence="4">The sequence shown here is derived from an EMBL/GenBank/DDBJ whole genome shotgun (WGS) entry which is preliminary data.</text>
</comment>
<dbReference type="CDD" id="cd00609">
    <property type="entry name" value="AAT_like"/>
    <property type="match status" value="1"/>
</dbReference>
<dbReference type="Pfam" id="PF00155">
    <property type="entry name" value="Aminotran_1_2"/>
    <property type="match status" value="1"/>
</dbReference>
<proteinExistence type="predicted"/>
<keyword evidence="4" id="KW-0808">Transferase</keyword>
<dbReference type="InterPro" id="IPR015422">
    <property type="entry name" value="PyrdxlP-dep_Trfase_small"/>
</dbReference>
<comment type="cofactor">
    <cofactor evidence="1">
        <name>pyridoxal 5'-phosphate</name>
        <dbReference type="ChEBI" id="CHEBI:597326"/>
    </cofactor>
</comment>
<keyword evidence="5" id="KW-1185">Reference proteome</keyword>
<evidence type="ECO:0000256" key="2">
    <source>
        <dbReference type="ARBA" id="ARBA00022898"/>
    </source>
</evidence>
<dbReference type="GO" id="GO:0004400">
    <property type="term" value="F:histidinol-phosphate transaminase activity"/>
    <property type="evidence" value="ECO:0007669"/>
    <property type="project" value="UniProtKB-EC"/>
</dbReference>
<feature type="domain" description="Aminotransferase class I/classII large" evidence="3">
    <location>
        <begin position="30"/>
        <end position="359"/>
    </location>
</feature>
<protein>
    <submittedName>
        <fullName evidence="4">Histidinol-phosphate transaminase</fullName>
        <ecNumber evidence="4">2.6.1.9</ecNumber>
    </submittedName>
</protein>
<dbReference type="InterPro" id="IPR015424">
    <property type="entry name" value="PyrdxlP-dep_Trfase"/>
</dbReference>
<keyword evidence="2" id="KW-0663">Pyridoxal phosphate</keyword>
<dbReference type="InterPro" id="IPR004839">
    <property type="entry name" value="Aminotransferase_I/II_large"/>
</dbReference>
<evidence type="ECO:0000256" key="1">
    <source>
        <dbReference type="ARBA" id="ARBA00001933"/>
    </source>
</evidence>
<keyword evidence="4" id="KW-0032">Aminotransferase</keyword>
<dbReference type="EMBL" id="JAXOJX010000040">
    <property type="protein sequence ID" value="MDZ5459212.1"/>
    <property type="molecule type" value="Genomic_DNA"/>
</dbReference>
<evidence type="ECO:0000313" key="5">
    <source>
        <dbReference type="Proteomes" id="UP001293718"/>
    </source>
</evidence>
<evidence type="ECO:0000313" key="4">
    <source>
        <dbReference type="EMBL" id="MDZ5459212.1"/>
    </source>
</evidence>
<dbReference type="PANTHER" id="PTHR42885">
    <property type="entry name" value="HISTIDINOL-PHOSPHATE AMINOTRANSFERASE-RELATED"/>
    <property type="match status" value="1"/>
</dbReference>
<sequence length="366" mass="40532">MSSDAGMAIFDTRFHNPSIFSVRATANARDVLDFCVPANPYFPPPALVDRIQAGLADTLKYYPDYAPVHQENISRLIGLPVENIVVANGVTEIITQLCLAAEAPLLTDVPTFGRWTDLPLQYGMPIHFLERRKENGFRLTVEEIVAKVKSTQARTFILCNPSNPTGACSSEADIARLLDELSHLALVVIDESFIDFAATPSAERLVLRHDNAMVVKSMGKSLGWHGMRLGYGVAHTALAERVRARLPYWNINGLAGQVLRDLQDFHEEYRASFPKVAADRRYMQERLGEISTLVVYPSEANFILVELPAGVSGKALRNDLLQRHAIFVRECSNKVGGSEALLRLVVRKRPDVDRLVAALKDVLATA</sequence>
<accession>A0ABU5IJX9</accession>
<dbReference type="SUPFAM" id="SSF53383">
    <property type="entry name" value="PLP-dependent transferases"/>
    <property type="match status" value="1"/>
</dbReference>
<organism evidence="4 5">
    <name type="scientific">Azohydromonas lata</name>
    <dbReference type="NCBI Taxonomy" id="45677"/>
    <lineage>
        <taxon>Bacteria</taxon>
        <taxon>Pseudomonadati</taxon>
        <taxon>Pseudomonadota</taxon>
        <taxon>Betaproteobacteria</taxon>
        <taxon>Burkholderiales</taxon>
        <taxon>Sphaerotilaceae</taxon>
        <taxon>Azohydromonas</taxon>
    </lineage>
</organism>
<dbReference type="RefSeq" id="WP_322467010.1">
    <property type="nucleotide sequence ID" value="NZ_JAXOJX010000040.1"/>
</dbReference>
<dbReference type="Gene3D" id="3.40.640.10">
    <property type="entry name" value="Type I PLP-dependent aspartate aminotransferase-like (Major domain)"/>
    <property type="match status" value="1"/>
</dbReference>
<dbReference type="Proteomes" id="UP001293718">
    <property type="component" value="Unassembled WGS sequence"/>
</dbReference>
<dbReference type="Gene3D" id="3.90.1150.10">
    <property type="entry name" value="Aspartate Aminotransferase, domain 1"/>
    <property type="match status" value="1"/>
</dbReference>